<protein>
    <submittedName>
        <fullName evidence="1">Uncharacterized protein</fullName>
    </submittedName>
</protein>
<dbReference type="AlphaFoldDB" id="A0A8D8QS43"/>
<dbReference type="EMBL" id="HBUF01094447">
    <property type="protein sequence ID" value="CAG6636486.1"/>
    <property type="molecule type" value="Transcribed_RNA"/>
</dbReference>
<dbReference type="EMBL" id="HBUF01094451">
    <property type="protein sequence ID" value="CAG6636495.1"/>
    <property type="molecule type" value="Transcribed_RNA"/>
</dbReference>
<evidence type="ECO:0000313" key="1">
    <source>
        <dbReference type="EMBL" id="CAG6636495.1"/>
    </source>
</evidence>
<proteinExistence type="predicted"/>
<dbReference type="EMBL" id="HBUF01094452">
    <property type="protein sequence ID" value="CAG6636497.1"/>
    <property type="molecule type" value="Transcribed_RNA"/>
</dbReference>
<organism evidence="1">
    <name type="scientific">Cacopsylla melanoneura</name>
    <dbReference type="NCBI Taxonomy" id="428564"/>
    <lineage>
        <taxon>Eukaryota</taxon>
        <taxon>Metazoa</taxon>
        <taxon>Ecdysozoa</taxon>
        <taxon>Arthropoda</taxon>
        <taxon>Hexapoda</taxon>
        <taxon>Insecta</taxon>
        <taxon>Pterygota</taxon>
        <taxon>Neoptera</taxon>
        <taxon>Paraneoptera</taxon>
        <taxon>Hemiptera</taxon>
        <taxon>Sternorrhyncha</taxon>
        <taxon>Psylloidea</taxon>
        <taxon>Psyllidae</taxon>
        <taxon>Psyllinae</taxon>
        <taxon>Cacopsylla</taxon>
    </lineage>
</organism>
<name>A0A8D8QS43_9HEMI</name>
<accession>A0A8D8QS43</accession>
<sequence length="159" mass="18017">MSVRIFSKGKDRHLSPVVYIYFNEVYNDNIGRRYPGRIGNLGIFERQFVVYLTTEITSILGRRLQGYSRRGLLYRAMTSHKAAYFWSVKYFTKSRNSALTALSLFSLATSRDMRFPSNEHAHLISTHLAAPTLLVTKFILAFPDGSSFAGASISIVHTV</sequence>
<reference evidence="1" key="1">
    <citation type="submission" date="2021-05" db="EMBL/GenBank/DDBJ databases">
        <authorList>
            <person name="Alioto T."/>
            <person name="Alioto T."/>
            <person name="Gomez Garrido J."/>
        </authorList>
    </citation>
    <scope>NUCLEOTIDE SEQUENCE</scope>
</reference>
<dbReference type="EMBL" id="HBUF01094449">
    <property type="protein sequence ID" value="CAG6636491.1"/>
    <property type="molecule type" value="Transcribed_RNA"/>
</dbReference>
<dbReference type="EMBL" id="HBUF01094448">
    <property type="protein sequence ID" value="CAG6636488.1"/>
    <property type="molecule type" value="Transcribed_RNA"/>
</dbReference>
<dbReference type="EMBL" id="HBUF01094450">
    <property type="protein sequence ID" value="CAG6636493.1"/>
    <property type="molecule type" value="Transcribed_RNA"/>
</dbReference>